<dbReference type="EMBL" id="HACG01005079">
    <property type="protein sequence ID" value="CEK51944.1"/>
    <property type="molecule type" value="Transcribed_RNA"/>
</dbReference>
<protein>
    <submittedName>
        <fullName evidence="2">Uncharacterized protein</fullName>
    </submittedName>
</protein>
<evidence type="ECO:0000313" key="2">
    <source>
        <dbReference type="EMBL" id="CEK51944.1"/>
    </source>
</evidence>
<proteinExistence type="predicted"/>
<dbReference type="AlphaFoldDB" id="A0A0B6Y756"/>
<reference evidence="2" key="1">
    <citation type="submission" date="2014-12" db="EMBL/GenBank/DDBJ databases">
        <title>Insight into the proteome of Arion vulgaris.</title>
        <authorList>
            <person name="Aradska J."/>
            <person name="Bulat T."/>
            <person name="Smidak R."/>
            <person name="Sarate P."/>
            <person name="Gangsoo J."/>
            <person name="Sialana F."/>
            <person name="Bilban M."/>
            <person name="Lubec G."/>
        </authorList>
    </citation>
    <scope>NUCLEOTIDE SEQUENCE</scope>
    <source>
        <tissue evidence="2">Skin</tissue>
    </source>
</reference>
<name>A0A0B6Y756_9EUPU</name>
<accession>A0A0B6Y756</accession>
<gene>
    <name evidence="2" type="primary">ORF14904</name>
</gene>
<keyword evidence="1" id="KW-0472">Membrane</keyword>
<keyword evidence="1" id="KW-1133">Transmembrane helix</keyword>
<keyword evidence="1" id="KW-0812">Transmembrane</keyword>
<feature type="non-terminal residue" evidence="2">
    <location>
        <position position="1"/>
    </location>
</feature>
<sequence length="113" mass="12207">QMCVIDGNNEAACVEDKPNASSNTDLIIGLAVGLSLFVLLVIAVIILACLYVRRKRTREQDSSSQSIDHQAPFRNKFPTRASTVGSWGTPRDMFSPYAFSEAGTNGSRIGDLG</sequence>
<evidence type="ECO:0000256" key="1">
    <source>
        <dbReference type="SAM" id="Phobius"/>
    </source>
</evidence>
<feature type="transmembrane region" description="Helical" evidence="1">
    <location>
        <begin position="26"/>
        <end position="52"/>
    </location>
</feature>
<organism evidence="2">
    <name type="scientific">Arion vulgaris</name>
    <dbReference type="NCBI Taxonomy" id="1028688"/>
    <lineage>
        <taxon>Eukaryota</taxon>
        <taxon>Metazoa</taxon>
        <taxon>Spiralia</taxon>
        <taxon>Lophotrochozoa</taxon>
        <taxon>Mollusca</taxon>
        <taxon>Gastropoda</taxon>
        <taxon>Heterobranchia</taxon>
        <taxon>Euthyneura</taxon>
        <taxon>Panpulmonata</taxon>
        <taxon>Eupulmonata</taxon>
        <taxon>Stylommatophora</taxon>
        <taxon>Helicina</taxon>
        <taxon>Arionoidea</taxon>
        <taxon>Arionidae</taxon>
        <taxon>Arion</taxon>
    </lineage>
</organism>
<feature type="non-terminal residue" evidence="2">
    <location>
        <position position="113"/>
    </location>
</feature>